<proteinExistence type="predicted"/>
<evidence type="ECO:0000313" key="1">
    <source>
        <dbReference type="EMBL" id="MPC52979.1"/>
    </source>
</evidence>
<comment type="caution">
    <text evidence="1">The sequence shown here is derived from an EMBL/GenBank/DDBJ whole genome shotgun (WGS) entry which is preliminary data.</text>
</comment>
<evidence type="ECO:0000313" key="2">
    <source>
        <dbReference type="Proteomes" id="UP000324222"/>
    </source>
</evidence>
<organism evidence="1 2">
    <name type="scientific">Portunus trituberculatus</name>
    <name type="common">Swimming crab</name>
    <name type="synonym">Neptunus trituberculatus</name>
    <dbReference type="NCBI Taxonomy" id="210409"/>
    <lineage>
        <taxon>Eukaryota</taxon>
        <taxon>Metazoa</taxon>
        <taxon>Ecdysozoa</taxon>
        <taxon>Arthropoda</taxon>
        <taxon>Crustacea</taxon>
        <taxon>Multicrustacea</taxon>
        <taxon>Malacostraca</taxon>
        <taxon>Eumalacostraca</taxon>
        <taxon>Eucarida</taxon>
        <taxon>Decapoda</taxon>
        <taxon>Pleocyemata</taxon>
        <taxon>Brachyura</taxon>
        <taxon>Eubrachyura</taxon>
        <taxon>Portunoidea</taxon>
        <taxon>Portunidae</taxon>
        <taxon>Portuninae</taxon>
        <taxon>Portunus</taxon>
    </lineage>
</organism>
<sequence length="63" mass="6685">MKGKTNRIKEEKLTSSALTSKSDRAALKNSLAGLPITSACTPVAYSRALMKGPTSRCSSPLCR</sequence>
<gene>
    <name evidence="1" type="ORF">E2C01_046861</name>
</gene>
<dbReference type="Proteomes" id="UP000324222">
    <property type="component" value="Unassembled WGS sequence"/>
</dbReference>
<accession>A0A5B7G5Y2</accession>
<dbReference type="EMBL" id="VSRR010011300">
    <property type="protein sequence ID" value="MPC52979.1"/>
    <property type="molecule type" value="Genomic_DNA"/>
</dbReference>
<name>A0A5B7G5Y2_PORTR</name>
<reference evidence="1 2" key="1">
    <citation type="submission" date="2019-05" db="EMBL/GenBank/DDBJ databases">
        <title>Another draft genome of Portunus trituberculatus and its Hox gene families provides insights of decapod evolution.</title>
        <authorList>
            <person name="Jeong J.-H."/>
            <person name="Song I."/>
            <person name="Kim S."/>
            <person name="Choi T."/>
            <person name="Kim D."/>
            <person name="Ryu S."/>
            <person name="Kim W."/>
        </authorList>
    </citation>
    <scope>NUCLEOTIDE SEQUENCE [LARGE SCALE GENOMIC DNA]</scope>
    <source>
        <tissue evidence="1">Muscle</tissue>
    </source>
</reference>
<dbReference type="AlphaFoldDB" id="A0A5B7G5Y2"/>
<protein>
    <submittedName>
        <fullName evidence="1">Uncharacterized protein</fullName>
    </submittedName>
</protein>
<keyword evidence="2" id="KW-1185">Reference proteome</keyword>